<organism evidence="2 5">
    <name type="scientific">Plasmodium ovale curtisi</name>
    <dbReference type="NCBI Taxonomy" id="864141"/>
    <lineage>
        <taxon>Eukaryota</taxon>
        <taxon>Sar</taxon>
        <taxon>Alveolata</taxon>
        <taxon>Apicomplexa</taxon>
        <taxon>Aconoidasida</taxon>
        <taxon>Haemosporida</taxon>
        <taxon>Plasmodiidae</taxon>
        <taxon>Plasmodium</taxon>
        <taxon>Plasmodium (Plasmodium)</taxon>
    </lineage>
</organism>
<reference evidence="4 5" key="2">
    <citation type="submission" date="2016-05" db="EMBL/GenBank/DDBJ databases">
        <authorList>
            <person name="Naeem Raeece"/>
        </authorList>
    </citation>
    <scope>NUCLEOTIDE SEQUENCE [LARGE SCALE GENOMIC DNA]</scope>
</reference>
<evidence type="ECO:0000313" key="4">
    <source>
        <dbReference type="Proteomes" id="UP000078546"/>
    </source>
</evidence>
<dbReference type="EMBL" id="FLQV01001896">
    <property type="protein sequence ID" value="SBT00398.1"/>
    <property type="molecule type" value="Genomic_DNA"/>
</dbReference>
<protein>
    <submittedName>
        <fullName evidence="2">Tryptophan-rich antigen (Pv-fam-a)</fullName>
    </submittedName>
</protein>
<proteinExistence type="predicted"/>
<accession>A0A1A8VKZ5</accession>
<dbReference type="AlphaFoldDB" id="A0A1A8VKZ5"/>
<evidence type="ECO:0000313" key="2">
    <source>
        <dbReference type="EMBL" id="SBS80967.1"/>
    </source>
</evidence>
<reference evidence="2" key="1">
    <citation type="submission" date="2016-05" db="EMBL/GenBank/DDBJ databases">
        <authorList>
            <person name="Lavstsen T."/>
            <person name="Jespersen J.S."/>
        </authorList>
    </citation>
    <scope>NUCLEOTIDE SEQUENCE [LARGE SCALE GENOMIC DNA]</scope>
</reference>
<dbReference type="InterPro" id="IPR022089">
    <property type="entry name" value="Plasmodium-antigen_C"/>
</dbReference>
<evidence type="ECO:0000259" key="1">
    <source>
        <dbReference type="Pfam" id="PF12319"/>
    </source>
</evidence>
<dbReference type="VEuPathDB" id="PlasmoDB:PocGH01_00191200"/>
<sequence length="325" mass="39070">MEPIKGVDGFMPDTSFVRDLTVKNRNYTLPDENSVPAFSGIPFALFILSTAFLLLNNTPSNPMGQIAHSPIDARELEQGKINPSNRLNDKEWNDWMQTLEEEWQEFNTNIENKKNKWIEKQEKEWNQWIKGTKNKWIQFNGNMDIASKILKKSVKWKDAQWKNWINKEGRIIIEKDFETWITEKQQTLQRAIMKEWVNWRNNKIKAWLMTKWKYKEEECSKKWDDTEFAKSLYKKDPNCWLQYKQNISAQRAQWIKWLLIKEYVYVHDDGIKWSKWKDDKRASFNEWVESYVKRWISEKQWNVLIKAIKNANSGEKSANNKCVVM</sequence>
<evidence type="ECO:0000313" key="5">
    <source>
        <dbReference type="Proteomes" id="UP000078560"/>
    </source>
</evidence>
<name>A0A1A8VKZ5_PLAOA</name>
<evidence type="ECO:0000313" key="3">
    <source>
        <dbReference type="EMBL" id="SBT00398.1"/>
    </source>
</evidence>
<dbReference type="EMBL" id="FLQU01000107">
    <property type="protein sequence ID" value="SBS80967.1"/>
    <property type="molecule type" value="Genomic_DNA"/>
</dbReference>
<dbReference type="Proteomes" id="UP000078560">
    <property type="component" value="Unassembled WGS sequence"/>
</dbReference>
<feature type="domain" description="Tryptophan/threonine-rich plasmodium antigen C-terminal" evidence="1">
    <location>
        <begin position="91"/>
        <end position="304"/>
    </location>
</feature>
<dbReference type="Proteomes" id="UP000078546">
    <property type="component" value="Unassembled WGS sequence"/>
</dbReference>
<dbReference type="Pfam" id="PF12319">
    <property type="entry name" value="TryThrA_C"/>
    <property type="match status" value="1"/>
</dbReference>
<gene>
    <name evidence="3" type="ORF">POVCU1_059730</name>
    <name evidence="2" type="ORF">POVCU2_0007780</name>
</gene>